<proteinExistence type="predicted"/>
<dbReference type="SUPFAM" id="SSF56672">
    <property type="entry name" value="DNA/RNA polymerases"/>
    <property type="match status" value="1"/>
</dbReference>
<dbReference type="InterPro" id="IPR043502">
    <property type="entry name" value="DNA/RNA_pol_sf"/>
</dbReference>
<dbReference type="AlphaFoldDB" id="A0AA88KSZ9"/>
<dbReference type="Proteomes" id="UP001187531">
    <property type="component" value="Unassembled WGS sequence"/>
</dbReference>
<comment type="caution">
    <text evidence="1">The sequence shown here is derived from an EMBL/GenBank/DDBJ whole genome shotgun (WGS) entry which is preliminary data.</text>
</comment>
<evidence type="ECO:0000313" key="2">
    <source>
        <dbReference type="Proteomes" id="UP001187531"/>
    </source>
</evidence>
<keyword evidence="2" id="KW-1185">Reference proteome</keyword>
<dbReference type="InterPro" id="IPR043128">
    <property type="entry name" value="Rev_trsase/Diguanyl_cyclase"/>
</dbReference>
<dbReference type="EMBL" id="JAVRJZ010004509">
    <property type="protein sequence ID" value="KAK2701486.1"/>
    <property type="molecule type" value="Genomic_DNA"/>
</dbReference>
<organism evidence="1 2">
    <name type="scientific">Artemia franciscana</name>
    <name type="common">Brine shrimp</name>
    <name type="synonym">Artemia sanfranciscana</name>
    <dbReference type="NCBI Taxonomy" id="6661"/>
    <lineage>
        <taxon>Eukaryota</taxon>
        <taxon>Metazoa</taxon>
        <taxon>Ecdysozoa</taxon>
        <taxon>Arthropoda</taxon>
        <taxon>Crustacea</taxon>
        <taxon>Branchiopoda</taxon>
        <taxon>Anostraca</taxon>
        <taxon>Artemiidae</taxon>
        <taxon>Artemia</taxon>
    </lineage>
</organism>
<dbReference type="GO" id="GO:0071897">
    <property type="term" value="P:DNA biosynthetic process"/>
    <property type="evidence" value="ECO:0007669"/>
    <property type="project" value="UniProtKB-ARBA"/>
</dbReference>
<dbReference type="Gene3D" id="3.30.70.270">
    <property type="match status" value="1"/>
</dbReference>
<name>A0AA88KSZ9_ARTSF</name>
<accession>A0AA88KSZ9</accession>
<sequence length="109" mass="12315">MWPPYTKDELQTVLGMTDYLAPYIPNLSLLNQLLHDISKQQQLKWEYQLETVFINIEESISSSLVLFDPASGSIELQVDALKFGLGAIPFQNAKPVTFTSRALNATRQN</sequence>
<dbReference type="PANTHER" id="PTHR37984:SF9">
    <property type="entry name" value="INTEGRASE CATALYTIC DOMAIN-CONTAINING PROTEIN"/>
    <property type="match status" value="1"/>
</dbReference>
<reference evidence="1" key="1">
    <citation type="submission" date="2023-07" db="EMBL/GenBank/DDBJ databases">
        <title>Chromosome-level genome assembly of Artemia franciscana.</title>
        <authorList>
            <person name="Jo E."/>
        </authorList>
    </citation>
    <scope>NUCLEOTIDE SEQUENCE</scope>
    <source>
        <tissue evidence="1">Whole body</tissue>
    </source>
</reference>
<dbReference type="PANTHER" id="PTHR37984">
    <property type="entry name" value="PROTEIN CBG26694"/>
    <property type="match status" value="1"/>
</dbReference>
<evidence type="ECO:0000313" key="1">
    <source>
        <dbReference type="EMBL" id="KAK2701486.1"/>
    </source>
</evidence>
<gene>
    <name evidence="1" type="ORF">QYM36_019857</name>
</gene>
<dbReference type="InterPro" id="IPR050951">
    <property type="entry name" value="Retrovirus_Pol_polyprotein"/>
</dbReference>
<protein>
    <submittedName>
        <fullName evidence="1">Uncharacterized protein</fullName>
    </submittedName>
</protein>